<feature type="compositionally biased region" description="Polar residues" evidence="9">
    <location>
        <begin position="383"/>
        <end position="397"/>
    </location>
</feature>
<protein>
    <recommendedName>
        <fullName evidence="8">Tyrosine--tRNA ligase</fullName>
        <ecNumber evidence="8">6.1.1.1</ecNumber>
    </recommendedName>
    <alternativeName>
        <fullName evidence="8">Tyrosyl-tRNA synthetase</fullName>
    </alternativeName>
</protein>
<dbReference type="GO" id="GO:0005524">
    <property type="term" value="F:ATP binding"/>
    <property type="evidence" value="ECO:0007669"/>
    <property type="project" value="UniProtKB-KW"/>
</dbReference>
<evidence type="ECO:0000313" key="12">
    <source>
        <dbReference type="Proteomes" id="UP000266188"/>
    </source>
</evidence>
<dbReference type="EMBL" id="MVGC01000123">
    <property type="protein sequence ID" value="RJE23378.1"/>
    <property type="molecule type" value="Genomic_DNA"/>
</dbReference>
<dbReference type="GO" id="GO:0004831">
    <property type="term" value="F:tyrosine-tRNA ligase activity"/>
    <property type="evidence" value="ECO:0007669"/>
    <property type="project" value="UniProtKB-EC"/>
</dbReference>
<keyword evidence="4 8" id="KW-0067">ATP-binding</keyword>
<dbReference type="CDD" id="cd00805">
    <property type="entry name" value="TyrRS_core"/>
    <property type="match status" value="1"/>
</dbReference>
<dbReference type="PROSITE" id="PS00178">
    <property type="entry name" value="AA_TRNA_LIGASE_I"/>
    <property type="match status" value="1"/>
</dbReference>
<dbReference type="InterPro" id="IPR001412">
    <property type="entry name" value="aa-tRNA-synth_I_CS"/>
</dbReference>
<dbReference type="OrthoDB" id="337870at2759"/>
<organism evidence="11 12">
    <name type="scientific">Aspergillus sclerotialis</name>
    <dbReference type="NCBI Taxonomy" id="2070753"/>
    <lineage>
        <taxon>Eukaryota</taxon>
        <taxon>Fungi</taxon>
        <taxon>Dikarya</taxon>
        <taxon>Ascomycota</taxon>
        <taxon>Pezizomycotina</taxon>
        <taxon>Eurotiomycetes</taxon>
        <taxon>Eurotiomycetidae</taxon>
        <taxon>Eurotiales</taxon>
        <taxon>Aspergillaceae</taxon>
        <taxon>Aspergillus</taxon>
        <taxon>Aspergillus subgen. Polypaecilum</taxon>
    </lineage>
</organism>
<name>A0A3A2ZJL7_9EURO</name>
<sequence length="546" mass="60907">MAKEIKEGKRVSFLQHLESRGLVHNVVGDRDLLHRIFTEKRVGMYAGVDPTGPSLHVGHMLPFMILAWGYVWGLPVTFLLGGATARVGDPTGRSTTRDQPHSSVRKANLANMHMQLKKLGSSIEKYGAKHGYKWEWAWRRALTNNNTWFNSLSLTEWLRDLGTHTRLGPMLGRETVKNRLNSGEGMSFAELCYPLMQAWDWWTLFQKGVQIQVGGSDQYGNILFGMDSVKQISKKTVDQEAQNSLENELDWPLGITTPLLTASNGEKIGKSAGNGVWLDKDLTSTFELYQYFVRTPDDQVERYLKLFTFLPLGKIEMIMEQQNQDPSKRIAQHTLAAEFVELIHGPHEAAAVSQQHRALFGGRLPQVLGAQLAQDRSSPPIPTTSETGAPETYNSPNKVFANPASGNKYAPQTNFANMPSLNATLPESLVYNRTFNKILWHAGLVSSRNEGHRIITNRGAHVGARPEGPIKGSGGVKGEMPDDLKYTPIRHWDANATKDFILEGGILILRVGKWKVKIVKIVSDQEFRDMGGECPGWDSVRGQPSD</sequence>
<dbReference type="SUPFAM" id="SSF52374">
    <property type="entry name" value="Nucleotidylyl transferase"/>
    <property type="match status" value="1"/>
</dbReference>
<evidence type="ECO:0000256" key="8">
    <source>
        <dbReference type="RuleBase" id="RU361234"/>
    </source>
</evidence>
<dbReference type="Gene3D" id="1.10.240.10">
    <property type="entry name" value="Tyrosyl-Transfer RNA Synthetase"/>
    <property type="match status" value="1"/>
</dbReference>
<proteinExistence type="inferred from homology"/>
<accession>A0A3A2ZJL7</accession>
<feature type="region of interest" description="Disordered" evidence="9">
    <location>
        <begin position="372"/>
        <end position="405"/>
    </location>
</feature>
<dbReference type="PRINTS" id="PR01040">
    <property type="entry name" value="TRNASYNTHTYR"/>
</dbReference>
<dbReference type="AlphaFoldDB" id="A0A3A2ZJL7"/>
<keyword evidence="12" id="KW-1185">Reference proteome</keyword>
<dbReference type="Gene3D" id="3.40.50.620">
    <property type="entry name" value="HUPs"/>
    <property type="match status" value="1"/>
</dbReference>
<keyword evidence="5 8" id="KW-0648">Protein biosynthesis</keyword>
<dbReference type="NCBIfam" id="TIGR00234">
    <property type="entry name" value="tyrS"/>
    <property type="match status" value="1"/>
</dbReference>
<comment type="similarity">
    <text evidence="1 8">Belongs to the class-I aminoacyl-tRNA synthetase family.</text>
</comment>
<dbReference type="PANTHER" id="PTHR11766:SF0">
    <property type="entry name" value="TYROSINE--TRNA LIGASE, MITOCHONDRIAL"/>
    <property type="match status" value="1"/>
</dbReference>
<dbReference type="InterPro" id="IPR024088">
    <property type="entry name" value="Tyr-tRNA-ligase_bac-type"/>
</dbReference>
<dbReference type="GO" id="GO:0003723">
    <property type="term" value="F:RNA binding"/>
    <property type="evidence" value="ECO:0007669"/>
    <property type="project" value="InterPro"/>
</dbReference>
<dbReference type="GO" id="GO:0005829">
    <property type="term" value="C:cytosol"/>
    <property type="evidence" value="ECO:0007669"/>
    <property type="project" value="TreeGrafter"/>
</dbReference>
<dbReference type="PANTHER" id="PTHR11766">
    <property type="entry name" value="TYROSYL-TRNA SYNTHETASE"/>
    <property type="match status" value="1"/>
</dbReference>
<dbReference type="InterPro" id="IPR002305">
    <property type="entry name" value="aa-tRNA-synth_Ic"/>
</dbReference>
<evidence type="ECO:0000256" key="9">
    <source>
        <dbReference type="SAM" id="MobiDB-lite"/>
    </source>
</evidence>
<keyword evidence="6 8" id="KW-0030">Aminoacyl-tRNA synthetase</keyword>
<comment type="caution">
    <text evidence="11">The sequence shown here is derived from an EMBL/GenBank/DDBJ whole genome shotgun (WGS) entry which is preliminary data.</text>
</comment>
<dbReference type="EC" id="6.1.1.1" evidence="8"/>
<evidence type="ECO:0000259" key="10">
    <source>
        <dbReference type="Pfam" id="PF16714"/>
    </source>
</evidence>
<gene>
    <name evidence="11" type="ORF">PHISCL_04274</name>
</gene>
<dbReference type="STRING" id="2070753.A0A3A2ZJL7"/>
<dbReference type="Pfam" id="PF00579">
    <property type="entry name" value="tRNA-synt_1b"/>
    <property type="match status" value="1"/>
</dbReference>
<dbReference type="FunFam" id="1.10.240.10:FF:000001">
    <property type="entry name" value="Tyrosine--tRNA ligase"/>
    <property type="match status" value="1"/>
</dbReference>
<dbReference type="InterPro" id="IPR014729">
    <property type="entry name" value="Rossmann-like_a/b/a_fold"/>
</dbReference>
<evidence type="ECO:0000256" key="5">
    <source>
        <dbReference type="ARBA" id="ARBA00022917"/>
    </source>
</evidence>
<keyword evidence="2 8" id="KW-0436">Ligase</keyword>
<dbReference type="GO" id="GO:0005739">
    <property type="term" value="C:mitochondrion"/>
    <property type="evidence" value="ECO:0007669"/>
    <property type="project" value="TreeGrafter"/>
</dbReference>
<evidence type="ECO:0000256" key="7">
    <source>
        <dbReference type="ARBA" id="ARBA00048248"/>
    </source>
</evidence>
<dbReference type="Pfam" id="PF16714">
    <property type="entry name" value="TyrRSs_C"/>
    <property type="match status" value="1"/>
</dbReference>
<dbReference type="InterPro" id="IPR032005">
    <property type="entry name" value="TyrRSs_C"/>
</dbReference>
<comment type="catalytic activity">
    <reaction evidence="7 8">
        <text>tRNA(Tyr) + L-tyrosine + ATP = L-tyrosyl-tRNA(Tyr) + AMP + diphosphate + H(+)</text>
        <dbReference type="Rhea" id="RHEA:10220"/>
        <dbReference type="Rhea" id="RHEA-COMP:9706"/>
        <dbReference type="Rhea" id="RHEA-COMP:9707"/>
        <dbReference type="ChEBI" id="CHEBI:15378"/>
        <dbReference type="ChEBI" id="CHEBI:30616"/>
        <dbReference type="ChEBI" id="CHEBI:33019"/>
        <dbReference type="ChEBI" id="CHEBI:58315"/>
        <dbReference type="ChEBI" id="CHEBI:78442"/>
        <dbReference type="ChEBI" id="CHEBI:78536"/>
        <dbReference type="ChEBI" id="CHEBI:456215"/>
        <dbReference type="EC" id="6.1.1.1"/>
    </reaction>
</comment>
<dbReference type="GO" id="GO:0006437">
    <property type="term" value="P:tyrosyl-tRNA aminoacylation"/>
    <property type="evidence" value="ECO:0007669"/>
    <property type="project" value="InterPro"/>
</dbReference>
<keyword evidence="3 8" id="KW-0547">Nucleotide-binding</keyword>
<evidence type="ECO:0000256" key="2">
    <source>
        <dbReference type="ARBA" id="ARBA00022598"/>
    </source>
</evidence>
<evidence type="ECO:0000256" key="6">
    <source>
        <dbReference type="ARBA" id="ARBA00023146"/>
    </source>
</evidence>
<evidence type="ECO:0000256" key="3">
    <source>
        <dbReference type="ARBA" id="ARBA00022741"/>
    </source>
</evidence>
<feature type="domain" description="Tyrosyl-tRNA synthetase C-terminal" evidence="10">
    <location>
        <begin position="413"/>
        <end position="538"/>
    </location>
</feature>
<dbReference type="Proteomes" id="UP000266188">
    <property type="component" value="Unassembled WGS sequence"/>
</dbReference>
<evidence type="ECO:0000256" key="4">
    <source>
        <dbReference type="ARBA" id="ARBA00022840"/>
    </source>
</evidence>
<reference evidence="12" key="1">
    <citation type="submission" date="2017-02" db="EMBL/GenBank/DDBJ databases">
        <authorList>
            <person name="Tafer H."/>
            <person name="Lopandic K."/>
        </authorList>
    </citation>
    <scope>NUCLEOTIDE SEQUENCE [LARGE SCALE GENOMIC DNA]</scope>
    <source>
        <strain evidence="12">CBS 366.77</strain>
    </source>
</reference>
<evidence type="ECO:0000313" key="11">
    <source>
        <dbReference type="EMBL" id="RJE23378.1"/>
    </source>
</evidence>
<dbReference type="FunFam" id="3.40.50.620:FF:000227">
    <property type="entry name" value="Tyrosine--tRNA ligase"/>
    <property type="match status" value="1"/>
</dbReference>
<dbReference type="InterPro" id="IPR002307">
    <property type="entry name" value="Tyr-tRNA-ligase"/>
</dbReference>
<evidence type="ECO:0000256" key="1">
    <source>
        <dbReference type="ARBA" id="ARBA00005594"/>
    </source>
</evidence>